<dbReference type="AlphaFoldDB" id="A0A942U7P6"/>
<name>A0A942U7P6_9BACI</name>
<dbReference type="Proteomes" id="UP000679749">
    <property type="component" value="Unassembled WGS sequence"/>
</dbReference>
<keyword evidence="2" id="KW-1185">Reference proteome</keyword>
<evidence type="ECO:0000313" key="1">
    <source>
        <dbReference type="EMBL" id="MBS4212439.1"/>
    </source>
</evidence>
<accession>A0A942U7P6</accession>
<dbReference type="EMBL" id="JAGYPF010000002">
    <property type="protein sequence ID" value="MBS4212439.1"/>
    <property type="molecule type" value="Genomic_DNA"/>
</dbReference>
<reference evidence="1" key="1">
    <citation type="submission" date="2021-05" db="EMBL/GenBank/DDBJ databases">
        <title>Novel Bacillus species.</title>
        <authorList>
            <person name="Liu G."/>
        </authorList>
    </citation>
    <scope>NUCLEOTIDE SEQUENCE</scope>
    <source>
        <strain evidence="1">FJAT-49825</strain>
    </source>
</reference>
<sequence>MDMESFDTEILQSLQILKKADDVTELRILDSPKGTVSGYFDDIQSLAENALDYNGKAQIYITLNPVNPALLARSSNQVKFRPKQTTSDSDILKRNWLQIDFDPVRPSGISSSDSEHKDSLLKAKTVKAALKELGWPDPIIASSGNGAHLLYCIDLPNNEEMTELVKNVLYSLDFSYSDNNVEVDRTTFNAARIWKLYGTIACKGDNTDERPHRQSKIIKYPDVLKLVTLEQLKALAKEYPSIQAPTKRLRKGESPNTSVHDMESWLDSHNLVYTKGRWQNKATKYVLHSCPWNESHSNKSAYVLKFDDGGIAAGCHHNSCSKENWNTLRNKLEPNWRSNHQLDSKDGNEEKQASVLIRLASNAQYFSNELEECFAAIMSVNGNQILKLKSKKFKLWLTKLFFEETGRPPSSDAMNQALNVLEMKALLEGEQHSLNLRVSEKNNSFYYDLGNDSWETVKVTSNGCTIQSDTPLLFYRTKNTKAQLTPNFEGNIELLLNHVLLKDREEQILFLVYVVSCFVPNIPHTILVLSGEKGAAKSTTMRMVRSIIDPAIRDLLAMPNSIQDLALILSSNYMPCFDNLDTLSAEKSDLLCTAVTGGGISKRTLFTDDEETILSFMRCVGLNGINVVATRSDLLDRSLILDLQRIDETDRKEEREVWSDFDKDKPSILGGALNILSKAMAIYPTVKLDKLARMADFTRWGYAIAEAAGWGGNVFLEAYFNNINKSNDEAISSNPVAAAVKALMRSRPSWSGSVTQLLEALNKVSERELIDTHSKYWPKGPNILSRRLKEVLSNLKSIGISFDIRHGGDSKIVNISNSRYQKLSSSISRPVQE</sequence>
<protein>
    <recommendedName>
        <fullName evidence="3">Primase C-terminal 1 domain-containing protein</fullName>
    </recommendedName>
</protein>
<organism evidence="1 2">
    <name type="scientific">Neobacillus rhizophilus</name>
    <dbReference type="NCBI Taxonomy" id="2833579"/>
    <lineage>
        <taxon>Bacteria</taxon>
        <taxon>Bacillati</taxon>
        <taxon>Bacillota</taxon>
        <taxon>Bacilli</taxon>
        <taxon>Bacillales</taxon>
        <taxon>Bacillaceae</taxon>
        <taxon>Neobacillus</taxon>
    </lineage>
</organism>
<evidence type="ECO:0000313" key="2">
    <source>
        <dbReference type="Proteomes" id="UP000679749"/>
    </source>
</evidence>
<dbReference type="RefSeq" id="WP_213116995.1">
    <property type="nucleotide sequence ID" value="NZ_JAGYPF010000002.1"/>
</dbReference>
<proteinExistence type="predicted"/>
<evidence type="ECO:0008006" key="3">
    <source>
        <dbReference type="Google" id="ProtNLM"/>
    </source>
</evidence>
<gene>
    <name evidence="1" type="ORF">KHA99_08285</name>
</gene>
<comment type="caution">
    <text evidence="1">The sequence shown here is derived from an EMBL/GenBank/DDBJ whole genome shotgun (WGS) entry which is preliminary data.</text>
</comment>